<protein>
    <submittedName>
        <fullName evidence="1">Uncharacterized protein</fullName>
    </submittedName>
</protein>
<organism evidence="1 2">
    <name type="scientific">Ilyodon furcidens</name>
    <name type="common">goldbreast splitfin</name>
    <dbReference type="NCBI Taxonomy" id="33524"/>
    <lineage>
        <taxon>Eukaryota</taxon>
        <taxon>Metazoa</taxon>
        <taxon>Chordata</taxon>
        <taxon>Craniata</taxon>
        <taxon>Vertebrata</taxon>
        <taxon>Euteleostomi</taxon>
        <taxon>Actinopterygii</taxon>
        <taxon>Neopterygii</taxon>
        <taxon>Teleostei</taxon>
        <taxon>Neoteleostei</taxon>
        <taxon>Acanthomorphata</taxon>
        <taxon>Ovalentaria</taxon>
        <taxon>Atherinomorphae</taxon>
        <taxon>Cyprinodontiformes</taxon>
        <taxon>Goodeidae</taxon>
        <taxon>Ilyodon</taxon>
    </lineage>
</organism>
<comment type="caution">
    <text evidence="1">The sequence shown here is derived from an EMBL/GenBank/DDBJ whole genome shotgun (WGS) entry which is preliminary data.</text>
</comment>
<accession>A0ABV0V7D0</accession>
<name>A0ABV0V7D0_9TELE</name>
<proteinExistence type="predicted"/>
<dbReference type="Proteomes" id="UP001482620">
    <property type="component" value="Unassembled WGS sequence"/>
</dbReference>
<evidence type="ECO:0000313" key="2">
    <source>
        <dbReference type="Proteomes" id="UP001482620"/>
    </source>
</evidence>
<evidence type="ECO:0000313" key="1">
    <source>
        <dbReference type="EMBL" id="MEQ2252914.1"/>
    </source>
</evidence>
<dbReference type="EMBL" id="JAHRIQ010096102">
    <property type="protein sequence ID" value="MEQ2252914.1"/>
    <property type="molecule type" value="Genomic_DNA"/>
</dbReference>
<gene>
    <name evidence="1" type="ORF">ILYODFUR_026710</name>
</gene>
<reference evidence="1 2" key="1">
    <citation type="submission" date="2021-06" db="EMBL/GenBank/DDBJ databases">
        <authorList>
            <person name="Palmer J.M."/>
        </authorList>
    </citation>
    <scope>NUCLEOTIDE SEQUENCE [LARGE SCALE GENOMIC DNA]</scope>
    <source>
        <strain evidence="2">if_2019</strain>
        <tissue evidence="1">Muscle</tissue>
    </source>
</reference>
<keyword evidence="2" id="KW-1185">Reference proteome</keyword>
<sequence length="107" mass="11797">MLLVCPNLSRCFPQALSREPPTSMQLTYPIGPAKLTGPPNMPHCLSERVTVKGCIWAEKINLGSNNSKVVYFYMVCSVCGAKRPVSLKPQIRFVILITGIESLSPMM</sequence>